<accession>A0A2N9M097</accession>
<evidence type="ECO:0000313" key="1">
    <source>
        <dbReference type="EMBL" id="SPE28841.1"/>
    </source>
</evidence>
<dbReference type="AlphaFoldDB" id="A0A2N9M097"/>
<name>A0A2N9M097_9BACT</name>
<evidence type="ECO:0000313" key="2">
    <source>
        <dbReference type="Proteomes" id="UP000239735"/>
    </source>
</evidence>
<reference evidence="2" key="1">
    <citation type="submission" date="2018-02" db="EMBL/GenBank/DDBJ databases">
        <authorList>
            <person name="Hausmann B."/>
        </authorList>
    </citation>
    <scope>NUCLEOTIDE SEQUENCE [LARGE SCALE GENOMIC DNA]</scope>
    <source>
        <strain evidence="2">Peat soil MAG SbA5</strain>
    </source>
</reference>
<dbReference type="Proteomes" id="UP000239735">
    <property type="component" value="Unassembled WGS sequence"/>
</dbReference>
<protein>
    <submittedName>
        <fullName evidence="1">Uncharacterized protein</fullName>
    </submittedName>
</protein>
<gene>
    <name evidence="1" type="ORF">SBA5_70014</name>
</gene>
<dbReference type="EMBL" id="OKRB01000130">
    <property type="protein sequence ID" value="SPE28841.1"/>
    <property type="molecule type" value="Genomic_DNA"/>
</dbReference>
<proteinExistence type="predicted"/>
<organism evidence="1 2">
    <name type="scientific">Candidatus Sulfuritelmatomonas gaucii</name>
    <dbReference type="NCBI Taxonomy" id="2043161"/>
    <lineage>
        <taxon>Bacteria</taxon>
        <taxon>Pseudomonadati</taxon>
        <taxon>Acidobacteriota</taxon>
        <taxon>Terriglobia</taxon>
        <taxon>Terriglobales</taxon>
        <taxon>Acidobacteriaceae</taxon>
        <taxon>Candidatus Sulfuritelmatomonas</taxon>
    </lineage>
</organism>
<sequence>MSSDSYDYTGILDASMWGVSSLTTRMLRCPAVMRAGSNEFSRRKVGLSAPGDFACFGENCKSPHD</sequence>